<gene>
    <name evidence="1" type="ORF">GJV76_10305</name>
</gene>
<accession>A0A6I3LMF5</accession>
<keyword evidence="2" id="KW-1185">Reference proteome</keyword>
<evidence type="ECO:0000313" key="2">
    <source>
        <dbReference type="Proteomes" id="UP000438760"/>
    </source>
</evidence>
<evidence type="ECO:0008006" key="3">
    <source>
        <dbReference type="Google" id="ProtNLM"/>
    </source>
</evidence>
<proteinExistence type="predicted"/>
<reference evidence="1 2" key="1">
    <citation type="submission" date="2019-11" db="EMBL/GenBank/DDBJ databases">
        <title>Genome of Strain BIT-d1.</title>
        <authorList>
            <person name="Yang Y."/>
        </authorList>
    </citation>
    <scope>NUCLEOTIDE SEQUENCE [LARGE SCALE GENOMIC DNA]</scope>
    <source>
        <strain evidence="1 2">BIT-d1</strain>
    </source>
</reference>
<sequence length="102" mass="11688">MAKIVLKRKKAIVDRHRNYIIFLDGEKLCSISNGEEVTFDVAPGKHILSGKIDWNSSNAIVFEIKDEHTILFTIRGCNPLLALYYTFAKPSKYLKLKKQGYL</sequence>
<dbReference type="AlphaFoldDB" id="A0A6I3LMF5"/>
<dbReference type="Proteomes" id="UP000438760">
    <property type="component" value="Unassembled WGS sequence"/>
</dbReference>
<dbReference type="EMBL" id="WMJX01000021">
    <property type="protein sequence ID" value="MTG98510.1"/>
    <property type="molecule type" value="Genomic_DNA"/>
</dbReference>
<protein>
    <recommendedName>
        <fullName evidence="3">DUF2846 domain-containing protein</fullName>
    </recommendedName>
</protein>
<comment type="caution">
    <text evidence="1">The sequence shown here is derived from an EMBL/GenBank/DDBJ whole genome shotgun (WGS) entry which is preliminary data.</text>
</comment>
<organism evidence="1 2">
    <name type="scientific">Myroides albus</name>
    <dbReference type="NCBI Taxonomy" id="2562892"/>
    <lineage>
        <taxon>Bacteria</taxon>
        <taxon>Pseudomonadati</taxon>
        <taxon>Bacteroidota</taxon>
        <taxon>Flavobacteriia</taxon>
        <taxon>Flavobacteriales</taxon>
        <taxon>Flavobacteriaceae</taxon>
        <taxon>Myroides</taxon>
    </lineage>
</organism>
<dbReference type="OrthoDB" id="2223488at2"/>
<evidence type="ECO:0000313" key="1">
    <source>
        <dbReference type="EMBL" id="MTG98510.1"/>
    </source>
</evidence>
<dbReference type="RefSeq" id="WP_155092536.1">
    <property type="nucleotide sequence ID" value="NZ_CP102754.1"/>
</dbReference>
<name>A0A6I3LMF5_9FLAO</name>